<gene>
    <name evidence="3" type="ORF">ACEWY4_024496</name>
</gene>
<evidence type="ECO:0000256" key="1">
    <source>
        <dbReference type="SAM" id="MobiDB-lite"/>
    </source>
</evidence>
<feature type="region of interest" description="Disordered" evidence="1">
    <location>
        <begin position="1264"/>
        <end position="1322"/>
    </location>
</feature>
<protein>
    <recommendedName>
        <fullName evidence="2">DUF6729 domain-containing protein</fullName>
    </recommendedName>
</protein>
<dbReference type="Proteomes" id="UP001591681">
    <property type="component" value="Unassembled WGS sequence"/>
</dbReference>
<keyword evidence="4" id="KW-1185">Reference proteome</keyword>
<feature type="compositionally biased region" description="Pro residues" evidence="1">
    <location>
        <begin position="955"/>
        <end position="981"/>
    </location>
</feature>
<evidence type="ECO:0000313" key="4">
    <source>
        <dbReference type="Proteomes" id="UP001591681"/>
    </source>
</evidence>
<reference evidence="3 4" key="1">
    <citation type="submission" date="2024-09" db="EMBL/GenBank/DDBJ databases">
        <title>A chromosome-level genome assembly of Gray's grenadier anchovy, Coilia grayii.</title>
        <authorList>
            <person name="Fu Z."/>
        </authorList>
    </citation>
    <scope>NUCLEOTIDE SEQUENCE [LARGE SCALE GENOMIC DNA]</scope>
    <source>
        <strain evidence="3">G4</strain>
        <tissue evidence="3">Muscle</tissue>
    </source>
</reference>
<name>A0ABD1J431_9TELE</name>
<dbReference type="EMBL" id="JBHFQA010000021">
    <property type="protein sequence ID" value="KAL2080703.1"/>
    <property type="molecule type" value="Genomic_DNA"/>
</dbReference>
<feature type="domain" description="DUF6729" evidence="2">
    <location>
        <begin position="286"/>
        <end position="512"/>
    </location>
</feature>
<proteinExistence type="predicted"/>
<dbReference type="PANTHER" id="PTHR24401">
    <property type="entry name" value="SI:CH211-243P7.3-RELATED"/>
    <property type="match status" value="1"/>
</dbReference>
<accession>A0ABD1J431</accession>
<feature type="compositionally biased region" description="Basic and acidic residues" evidence="1">
    <location>
        <begin position="1311"/>
        <end position="1322"/>
    </location>
</feature>
<feature type="compositionally biased region" description="Low complexity" evidence="1">
    <location>
        <begin position="211"/>
        <end position="254"/>
    </location>
</feature>
<evidence type="ECO:0000259" key="2">
    <source>
        <dbReference type="Pfam" id="PF20499"/>
    </source>
</evidence>
<dbReference type="InterPro" id="IPR046616">
    <property type="entry name" value="DUF6729"/>
</dbReference>
<dbReference type="Pfam" id="PF20499">
    <property type="entry name" value="DUF6729"/>
    <property type="match status" value="1"/>
</dbReference>
<comment type="caution">
    <text evidence="3">The sequence shown here is derived from an EMBL/GenBank/DDBJ whole genome shotgun (WGS) entry which is preliminary data.</text>
</comment>
<feature type="region of interest" description="Disordered" evidence="1">
    <location>
        <begin position="893"/>
        <end position="914"/>
    </location>
</feature>
<organism evidence="3 4">
    <name type="scientific">Coilia grayii</name>
    <name type="common">Gray's grenadier anchovy</name>
    <dbReference type="NCBI Taxonomy" id="363190"/>
    <lineage>
        <taxon>Eukaryota</taxon>
        <taxon>Metazoa</taxon>
        <taxon>Chordata</taxon>
        <taxon>Craniata</taxon>
        <taxon>Vertebrata</taxon>
        <taxon>Euteleostomi</taxon>
        <taxon>Actinopterygii</taxon>
        <taxon>Neopterygii</taxon>
        <taxon>Teleostei</taxon>
        <taxon>Clupei</taxon>
        <taxon>Clupeiformes</taxon>
        <taxon>Clupeoidei</taxon>
        <taxon>Engraulidae</taxon>
        <taxon>Coilinae</taxon>
        <taxon>Coilia</taxon>
    </lineage>
</organism>
<sequence>MEYATLNLTASQQLVLRASPVALAFSAARGPQATAVRAKKPEEVEKEARARVVSEGGDPGNATLVLSRHSIQFGKYQGQTFKWLLENDAGYAIQLVHSHQRERETNTMTSPLMANKDALAQYSCAHQVFISHLKFHRAHEEARARASQPGREGEALVGFGQFKGDTLKDLYESTDKDRQGFVKWLRRKTPQPGTAMDAARKYILRRDAERPAATAAGSSSSSSSSSTTTTTTTTTAGAASFPPFPTSSTSTAAPRGSVAPAVSALLGRRPMGPGELQAKPTIPESWRTTLSREQQEWVGRALFTIDSRGKTSLTTDLNLWWDPPQPRPTFAQPPASPAAFFACRLFLWMPVRIWGVRPACAQPGCNRPFTKAGLYKTIRRVLDIDGWYLMATEYLECRRCQRKVAGWSQEVMEQLEPGHRCQFPALLTYQLSCDRRVISMLRERTRGNSATQLYKKLCEVHSETWMRRSTHYLSVMEPFLTSGVVRACTPPPSMPPVPQPGWLLTVYGHDILSRLEDVKARVTSIFGKVLKMDSTKKVTRKLAGAAAGTAAWVTNVGNEHGQVLMSVLTAGEGAGLLPMAAGIVRRYRDAGVEPPQLLYVDRDCCSSFGGSRAAAMFAEWEGLVVRLDIWHLMRRFASGVTTESHQLYKPFLQQLSSAIFTWHEEDAARLLDAKKRTLMAQGMSFPSDAGVWRHVSRKEMALHCRRRTRGAAETERLIGDLLEIFGGDWGQDTMGIPLLDRDRIQAIWAEQKRHLRCIQDPPGVELYTETGRLTKGGISLPVYRCARGSTSLESFHLHLNLFIPGDSASDHHFQGFLLEGLARWNEDRAASMAEGGRNLLRSYSGPLQHSLDQLSQRVLGESLVKDYTRPREYTGELIGIEYLYSQTGRVLQDISLDPDTPDAEGNVPLSPPTEEGLHVAQEEVDDLTIPPPGGLQRAPPQRDPRSGQPADDAPAPEPPRPTTPEPAPHLPGRSSPPPQPAPEDYRGPDEQPGYLAVVKLATALVGLRSEAALSERRVDELIELYEALSPYDRARVHYPPRHRDRPAQGRFKAAKSAHTSIAGVESLKRCLVGQTSGPATWPSASRVVEAVCTQLCNLYPSGTRVYGSRRTRWDCILLHYRHIRDLVLGHQRLMARAPIQLFELNQRTLSQWYVKWTNLILVAAGTSAVAATGPATAVERPPAVEVVYRLIRPQVATAAPAGPSTPLPAAAAAGPFGATQLLDLYAPRQRVMVLLPPPPPLPIVPQTFAAPQLLSTAAQLLPPPSAARPAAAQAGPVAAAARPGPPGVPRQKKRESGGTGGHVCGLCGQPRRKETGHSRYRSDTFCAVTAGRSVEDWLREMREKYRS</sequence>
<feature type="region of interest" description="Disordered" evidence="1">
    <location>
        <begin position="926"/>
        <end position="991"/>
    </location>
</feature>
<evidence type="ECO:0000313" key="3">
    <source>
        <dbReference type="EMBL" id="KAL2080703.1"/>
    </source>
</evidence>
<feature type="region of interest" description="Disordered" evidence="1">
    <location>
        <begin position="209"/>
        <end position="257"/>
    </location>
</feature>
<feature type="compositionally biased region" description="Low complexity" evidence="1">
    <location>
        <begin position="1267"/>
        <end position="1282"/>
    </location>
</feature>
<dbReference type="PANTHER" id="PTHR24401:SF29">
    <property type="entry name" value="SI:CH211-243P7.3-RELATED"/>
    <property type="match status" value="1"/>
</dbReference>